<evidence type="ECO:0000256" key="1">
    <source>
        <dbReference type="SAM" id="MobiDB-lite"/>
    </source>
</evidence>
<evidence type="ECO:0000313" key="2">
    <source>
        <dbReference type="EMBL" id="CAD1845128.1"/>
    </source>
</evidence>
<feature type="compositionally biased region" description="Gly residues" evidence="1">
    <location>
        <begin position="262"/>
        <end position="273"/>
    </location>
</feature>
<accession>A0A6V7QQ50</accession>
<sequence>MDFHTLLVEISSSSARRTRSPPHDQRRHGRRPRSSPNVEGIDEILNDASKLESPKKAEAGSPELPRTASRRASARRAPAAEEPKGTQGSPLPRSRRVTAKALEIMQLVDGDGVENEGKQEGKKEMPKTPAAALRSSRKPQGTAGRRAAKKGESGAEEIVGETPAAAAASGARTTRRRTSKKAEQEGVHEAAVEVPSRLRPLAAGGGRLLERPPQWKKMRRKRKRRRHPDYCKENEADREEGDGECCGIYCRKKGDESHGRSQDGGVGSGRRRR</sequence>
<dbReference type="PANTHER" id="PTHR33621">
    <property type="entry name" value="ASPARTIC/GLUTAMIC ACID-RICH PROTEIN"/>
    <property type="match status" value="1"/>
</dbReference>
<gene>
    <name evidence="2" type="ORF">CB5_LOCUS28339</name>
</gene>
<feature type="region of interest" description="Disordered" evidence="1">
    <location>
        <begin position="1"/>
        <end position="273"/>
    </location>
</feature>
<feature type="compositionally biased region" description="Basic and acidic residues" evidence="1">
    <location>
        <begin position="115"/>
        <end position="126"/>
    </location>
</feature>
<feature type="compositionally biased region" description="Basic residues" evidence="1">
    <location>
        <begin position="214"/>
        <end position="227"/>
    </location>
</feature>
<dbReference type="PANTHER" id="PTHR33621:SF2">
    <property type="entry name" value="RIBOSOMAL L1 DOMAIN-CONTAINING PROTEIN"/>
    <property type="match status" value="1"/>
</dbReference>
<dbReference type="EMBL" id="LR862137">
    <property type="protein sequence ID" value="CAD1845128.1"/>
    <property type="molecule type" value="Genomic_DNA"/>
</dbReference>
<name>A0A6V7QQ50_ANACO</name>
<feature type="compositionally biased region" description="Low complexity" evidence="1">
    <location>
        <begin position="160"/>
        <end position="172"/>
    </location>
</feature>
<feature type="compositionally biased region" description="Basic and acidic residues" evidence="1">
    <location>
        <begin position="49"/>
        <end position="58"/>
    </location>
</feature>
<feature type="compositionally biased region" description="Basic and acidic residues" evidence="1">
    <location>
        <begin position="180"/>
        <end position="191"/>
    </location>
</feature>
<dbReference type="AlphaFoldDB" id="A0A6V7QQ50"/>
<feature type="compositionally biased region" description="Basic residues" evidence="1">
    <location>
        <begin position="16"/>
        <end position="33"/>
    </location>
</feature>
<proteinExistence type="predicted"/>
<reference evidence="2" key="1">
    <citation type="submission" date="2020-07" db="EMBL/GenBank/DDBJ databases">
        <authorList>
            <person name="Lin J."/>
        </authorList>
    </citation>
    <scope>NUCLEOTIDE SEQUENCE</scope>
</reference>
<organism evidence="2">
    <name type="scientific">Ananas comosus var. bracteatus</name>
    <name type="common">red pineapple</name>
    <dbReference type="NCBI Taxonomy" id="296719"/>
    <lineage>
        <taxon>Eukaryota</taxon>
        <taxon>Viridiplantae</taxon>
        <taxon>Streptophyta</taxon>
        <taxon>Embryophyta</taxon>
        <taxon>Tracheophyta</taxon>
        <taxon>Spermatophyta</taxon>
        <taxon>Magnoliopsida</taxon>
        <taxon>Liliopsida</taxon>
        <taxon>Poales</taxon>
        <taxon>Bromeliaceae</taxon>
        <taxon>Bromelioideae</taxon>
        <taxon>Ananas</taxon>
    </lineage>
</organism>
<feature type="compositionally biased region" description="Basic and acidic residues" evidence="1">
    <location>
        <begin position="252"/>
        <end position="261"/>
    </location>
</feature>
<protein>
    <submittedName>
        <fullName evidence="2">Uncharacterized protein</fullName>
    </submittedName>
</protein>